<dbReference type="Proteomes" id="UP001163846">
    <property type="component" value="Unassembled WGS sequence"/>
</dbReference>
<gene>
    <name evidence="3" type="ORF">F5878DRAFT_657578</name>
</gene>
<keyword evidence="4" id="KW-1185">Reference proteome</keyword>
<name>A0AA38PGF1_9AGAR</name>
<feature type="chain" id="PRO_5041446858" evidence="2">
    <location>
        <begin position="20"/>
        <end position="277"/>
    </location>
</feature>
<organism evidence="3 4">
    <name type="scientific">Lentinula raphanica</name>
    <dbReference type="NCBI Taxonomy" id="153919"/>
    <lineage>
        <taxon>Eukaryota</taxon>
        <taxon>Fungi</taxon>
        <taxon>Dikarya</taxon>
        <taxon>Basidiomycota</taxon>
        <taxon>Agaricomycotina</taxon>
        <taxon>Agaricomycetes</taxon>
        <taxon>Agaricomycetidae</taxon>
        <taxon>Agaricales</taxon>
        <taxon>Marasmiineae</taxon>
        <taxon>Omphalotaceae</taxon>
        <taxon>Lentinula</taxon>
    </lineage>
</organism>
<keyword evidence="2" id="KW-0732">Signal</keyword>
<protein>
    <submittedName>
        <fullName evidence="3">Uncharacterized protein</fullName>
    </submittedName>
</protein>
<evidence type="ECO:0000256" key="2">
    <source>
        <dbReference type="SAM" id="SignalP"/>
    </source>
</evidence>
<evidence type="ECO:0000313" key="3">
    <source>
        <dbReference type="EMBL" id="KAJ3842482.1"/>
    </source>
</evidence>
<evidence type="ECO:0000313" key="4">
    <source>
        <dbReference type="Proteomes" id="UP001163846"/>
    </source>
</evidence>
<accession>A0AA38PGF1</accession>
<feature type="signal peptide" evidence="2">
    <location>
        <begin position="1"/>
        <end position="19"/>
    </location>
</feature>
<feature type="compositionally biased region" description="Polar residues" evidence="1">
    <location>
        <begin position="61"/>
        <end position="112"/>
    </location>
</feature>
<sequence>MHLSTMFVVSVVAASAVCALPVQNNHPSTSPNVQSEHPDSNGALTTGNSLHPRGQLCTSCFKSDTSSTHSSHPNQNAGDSPAPSNQPLSGLTSQAVQIPSSSAQLPPESFTQPPRYVTKFASDATEVKYSFCDEKEKEKCRSQQAMENVKANELAQLLVQTWMENVYTSAPQVAKKKIKVRMVPTDYYPVPVDTLLAALRSVELIAHILNAPLLGECAAPIQRPDEQGYFFSGWVYRVRLVEGVQGDDRKEVLLYHAEFSSAPVRNMIEIIEGPRAS</sequence>
<comment type="caution">
    <text evidence="3">The sequence shown here is derived from an EMBL/GenBank/DDBJ whole genome shotgun (WGS) entry which is preliminary data.</text>
</comment>
<dbReference type="EMBL" id="MU806004">
    <property type="protein sequence ID" value="KAJ3842482.1"/>
    <property type="molecule type" value="Genomic_DNA"/>
</dbReference>
<feature type="region of interest" description="Disordered" evidence="1">
    <location>
        <begin position="27"/>
        <end position="49"/>
    </location>
</feature>
<dbReference type="AlphaFoldDB" id="A0AA38PGF1"/>
<feature type="region of interest" description="Disordered" evidence="1">
    <location>
        <begin position="61"/>
        <end position="114"/>
    </location>
</feature>
<proteinExistence type="predicted"/>
<reference evidence="3" key="1">
    <citation type="submission" date="2022-08" db="EMBL/GenBank/DDBJ databases">
        <authorList>
            <consortium name="DOE Joint Genome Institute"/>
            <person name="Min B."/>
            <person name="Riley R."/>
            <person name="Sierra-Patev S."/>
            <person name="Naranjo-Ortiz M."/>
            <person name="Looney B."/>
            <person name="Konkel Z."/>
            <person name="Slot J.C."/>
            <person name="Sakamoto Y."/>
            <person name="Steenwyk J.L."/>
            <person name="Rokas A."/>
            <person name="Carro J."/>
            <person name="Camarero S."/>
            <person name="Ferreira P."/>
            <person name="Molpeceres G."/>
            <person name="Ruiz-Duenas F.J."/>
            <person name="Serrano A."/>
            <person name="Henrissat B."/>
            <person name="Drula E."/>
            <person name="Hughes K.W."/>
            <person name="Mata J.L."/>
            <person name="Ishikawa N.K."/>
            <person name="Vargas-Isla R."/>
            <person name="Ushijima S."/>
            <person name="Smith C.A."/>
            <person name="Ahrendt S."/>
            <person name="Andreopoulos W."/>
            <person name="He G."/>
            <person name="Labutti K."/>
            <person name="Lipzen A."/>
            <person name="Ng V."/>
            <person name="Sandor L."/>
            <person name="Barry K."/>
            <person name="Martinez A.T."/>
            <person name="Xiao Y."/>
            <person name="Gibbons J.G."/>
            <person name="Terashima K."/>
            <person name="Hibbett D.S."/>
            <person name="Grigoriev I.V."/>
        </authorList>
    </citation>
    <scope>NUCLEOTIDE SEQUENCE</scope>
    <source>
        <strain evidence="3">TFB9207</strain>
    </source>
</reference>
<evidence type="ECO:0000256" key="1">
    <source>
        <dbReference type="SAM" id="MobiDB-lite"/>
    </source>
</evidence>